<dbReference type="OrthoDB" id="3991365at2759"/>
<gene>
    <name evidence="3" type="ORF">Kpol_526p46</name>
</gene>
<keyword evidence="2" id="KW-0812">Transmembrane</keyword>
<dbReference type="GO" id="GO:0030150">
    <property type="term" value="P:protein import into mitochondrial matrix"/>
    <property type="evidence" value="ECO:0007669"/>
    <property type="project" value="EnsemblFungi"/>
</dbReference>
<dbReference type="HOGENOM" id="CLU_207409_0_0_1"/>
<dbReference type="KEGG" id="vpo:Kpol_526p46"/>
<name>A7TLV1_VANPO</name>
<dbReference type="STRING" id="436907.A7TLV1"/>
<dbReference type="GO" id="GO:0070096">
    <property type="term" value="P:mitochondrial outer membrane translocase complex assembly"/>
    <property type="evidence" value="ECO:0007669"/>
    <property type="project" value="EnsemblFungi"/>
</dbReference>
<evidence type="ECO:0000256" key="1">
    <source>
        <dbReference type="SAM" id="MobiDB-lite"/>
    </source>
</evidence>
<proteinExistence type="predicted"/>
<dbReference type="eggNOG" id="ENOG502S7PB">
    <property type="taxonomic scope" value="Eukaryota"/>
</dbReference>
<dbReference type="Pfam" id="PF17112">
    <property type="entry name" value="Tom6"/>
    <property type="match status" value="1"/>
</dbReference>
<sequence>MSGMFQVPGQGAGAGMPRKPKSKFQEFRESPMYTVLVNGAFFVAGVAFIHSPLMEMLAPEL</sequence>
<dbReference type="InParanoid" id="A7TLV1"/>
<evidence type="ECO:0000256" key="2">
    <source>
        <dbReference type="SAM" id="Phobius"/>
    </source>
</evidence>
<dbReference type="GO" id="GO:0045040">
    <property type="term" value="P:protein insertion into mitochondrial outer membrane"/>
    <property type="evidence" value="ECO:0007669"/>
    <property type="project" value="EnsemblFungi"/>
</dbReference>
<protein>
    <submittedName>
        <fullName evidence="3">Uncharacterized protein</fullName>
    </submittedName>
</protein>
<reference evidence="3 4" key="1">
    <citation type="journal article" date="2007" name="Proc. Natl. Acad. Sci. U.S.A.">
        <title>Independent sorting-out of thousands of duplicated gene pairs in two yeast species descended from a whole-genome duplication.</title>
        <authorList>
            <person name="Scannell D.R."/>
            <person name="Frank A.C."/>
            <person name="Conant G.C."/>
            <person name="Byrne K.P."/>
            <person name="Woolfit M."/>
            <person name="Wolfe K.H."/>
        </authorList>
    </citation>
    <scope>NUCLEOTIDE SEQUENCE [LARGE SCALE GENOMIC DNA]</scope>
    <source>
        <strain evidence="4">ATCC 22028 / DSM 70294 / BCRC 21397 / CBS 2163 / NBRC 10782 / NRRL Y-8283 / UCD 57-17</strain>
    </source>
</reference>
<keyword evidence="4" id="KW-1185">Reference proteome</keyword>
<accession>A7TLV1</accession>
<dbReference type="AlphaFoldDB" id="A7TLV1"/>
<dbReference type="GO" id="GO:0008320">
    <property type="term" value="F:protein transmembrane transporter activity"/>
    <property type="evidence" value="ECO:0007669"/>
    <property type="project" value="EnsemblFungi"/>
</dbReference>
<dbReference type="PhylomeDB" id="A7TLV1"/>
<feature type="region of interest" description="Disordered" evidence="1">
    <location>
        <begin position="1"/>
        <end position="23"/>
    </location>
</feature>
<dbReference type="FunCoup" id="A7TLV1">
    <property type="interactions" value="51"/>
</dbReference>
<dbReference type="InterPro" id="IPR020266">
    <property type="entry name" value="Tom6"/>
</dbReference>
<organism evidence="4">
    <name type="scientific">Vanderwaltozyma polyspora (strain ATCC 22028 / DSM 70294 / BCRC 21397 / CBS 2163 / NBRC 10782 / NRRL Y-8283 / UCD 57-17)</name>
    <name type="common">Kluyveromyces polysporus</name>
    <dbReference type="NCBI Taxonomy" id="436907"/>
    <lineage>
        <taxon>Eukaryota</taxon>
        <taxon>Fungi</taxon>
        <taxon>Dikarya</taxon>
        <taxon>Ascomycota</taxon>
        <taxon>Saccharomycotina</taxon>
        <taxon>Saccharomycetes</taxon>
        <taxon>Saccharomycetales</taxon>
        <taxon>Saccharomycetaceae</taxon>
        <taxon>Vanderwaltozyma</taxon>
    </lineage>
</organism>
<dbReference type="Proteomes" id="UP000000267">
    <property type="component" value="Unassembled WGS sequence"/>
</dbReference>
<dbReference type="EMBL" id="DS480417">
    <property type="protein sequence ID" value="EDO16793.1"/>
    <property type="molecule type" value="Genomic_DNA"/>
</dbReference>
<evidence type="ECO:0000313" key="3">
    <source>
        <dbReference type="EMBL" id="EDO16793.1"/>
    </source>
</evidence>
<evidence type="ECO:0000313" key="4">
    <source>
        <dbReference type="Proteomes" id="UP000000267"/>
    </source>
</evidence>
<feature type="transmembrane region" description="Helical" evidence="2">
    <location>
        <begin position="31"/>
        <end position="51"/>
    </location>
</feature>
<keyword evidence="2" id="KW-1133">Transmembrane helix</keyword>
<keyword evidence="2" id="KW-0472">Membrane</keyword>
<dbReference type="GeneID" id="5544952"/>
<dbReference type="GO" id="GO:0005742">
    <property type="term" value="C:mitochondrial outer membrane translocase complex"/>
    <property type="evidence" value="ECO:0007669"/>
    <property type="project" value="EnsemblFungi"/>
</dbReference>
<dbReference type="RefSeq" id="XP_001644651.1">
    <property type="nucleotide sequence ID" value="XM_001644601.1"/>
</dbReference>